<evidence type="ECO:0000313" key="12">
    <source>
        <dbReference type="EMBL" id="MBY0097611.1"/>
    </source>
</evidence>
<evidence type="ECO:0000259" key="11">
    <source>
        <dbReference type="PROSITE" id="PS50142"/>
    </source>
</evidence>
<dbReference type="RefSeq" id="WP_221873836.1">
    <property type="nucleotide sequence ID" value="NZ_JACWFH010000013.1"/>
</dbReference>
<dbReference type="CDD" id="cd00593">
    <property type="entry name" value="RIBOc"/>
    <property type="match status" value="1"/>
</dbReference>
<dbReference type="EMBL" id="JACWFH010000013">
    <property type="protein sequence ID" value="MBY0097611.1"/>
    <property type="molecule type" value="Genomic_DNA"/>
</dbReference>
<protein>
    <recommendedName>
        <fullName evidence="9">Ribonuclease 3</fullName>
        <ecNumber evidence="9">3.1.26.3</ecNumber>
    </recommendedName>
    <alternativeName>
        <fullName evidence="9">Ribonuclease III</fullName>
        <shortName evidence="9">RNase III</shortName>
    </alternativeName>
</protein>
<dbReference type="Gene3D" id="1.10.1520.10">
    <property type="entry name" value="Ribonuclease III domain"/>
    <property type="match status" value="1"/>
</dbReference>
<dbReference type="PROSITE" id="PS50142">
    <property type="entry name" value="RNASE_3_2"/>
    <property type="match status" value="1"/>
</dbReference>
<dbReference type="InterPro" id="IPR036389">
    <property type="entry name" value="RNase_III_sf"/>
</dbReference>
<dbReference type="SMART" id="SM00535">
    <property type="entry name" value="RIBOc"/>
    <property type="match status" value="1"/>
</dbReference>
<organism evidence="12 13">
    <name type="scientific">Mesobacillus maritimus</name>
    <dbReference type="NCBI Taxonomy" id="1643336"/>
    <lineage>
        <taxon>Bacteria</taxon>
        <taxon>Bacillati</taxon>
        <taxon>Bacillota</taxon>
        <taxon>Bacilli</taxon>
        <taxon>Bacillales</taxon>
        <taxon>Bacillaceae</taxon>
        <taxon>Mesobacillus</taxon>
    </lineage>
</organism>
<keyword evidence="9" id="KW-0479">Metal-binding</keyword>
<dbReference type="EC" id="3.1.26.3" evidence="9"/>
<keyword evidence="6 9" id="KW-0255">Endonuclease</keyword>
<evidence type="ECO:0000256" key="3">
    <source>
        <dbReference type="ARBA" id="ARBA00022664"/>
    </source>
</evidence>
<keyword evidence="9" id="KW-0699">rRNA-binding</keyword>
<dbReference type="InterPro" id="IPR000999">
    <property type="entry name" value="RNase_III_dom"/>
</dbReference>
<dbReference type="GO" id="GO:0004525">
    <property type="term" value="F:ribonuclease III activity"/>
    <property type="evidence" value="ECO:0007669"/>
    <property type="project" value="UniProtKB-EC"/>
</dbReference>
<evidence type="ECO:0000256" key="2">
    <source>
        <dbReference type="ARBA" id="ARBA00010183"/>
    </source>
</evidence>
<keyword evidence="5 9" id="KW-0540">Nuclease</keyword>
<feature type="binding site" evidence="9">
    <location>
        <position position="135"/>
    </location>
    <ligand>
        <name>Mg(2+)</name>
        <dbReference type="ChEBI" id="CHEBI:18420"/>
    </ligand>
</feature>
<evidence type="ECO:0000259" key="10">
    <source>
        <dbReference type="PROSITE" id="PS50137"/>
    </source>
</evidence>
<feature type="domain" description="DRBM" evidence="10">
    <location>
        <begin position="175"/>
        <end position="244"/>
    </location>
</feature>
<dbReference type="PROSITE" id="PS50137">
    <property type="entry name" value="DS_RBD"/>
    <property type="match status" value="1"/>
</dbReference>
<comment type="caution">
    <text evidence="12">The sequence shown here is derived from an EMBL/GenBank/DDBJ whole genome shotgun (WGS) entry which is preliminary data.</text>
</comment>
<proteinExistence type="inferred from homology"/>
<evidence type="ECO:0000313" key="13">
    <source>
        <dbReference type="Proteomes" id="UP000769780"/>
    </source>
</evidence>
<keyword evidence="9" id="KW-0460">Magnesium</keyword>
<gene>
    <name evidence="9" type="primary">rnc</name>
    <name evidence="12" type="ORF">H0185_12475</name>
</gene>
<dbReference type="PANTHER" id="PTHR11207:SF0">
    <property type="entry name" value="RIBONUCLEASE 3"/>
    <property type="match status" value="1"/>
</dbReference>
<keyword evidence="7 9" id="KW-0378">Hydrolase</keyword>
<dbReference type="Gene3D" id="3.30.160.20">
    <property type="match status" value="1"/>
</dbReference>
<keyword evidence="8 9" id="KW-0694">RNA-binding</keyword>
<evidence type="ECO:0000256" key="6">
    <source>
        <dbReference type="ARBA" id="ARBA00022759"/>
    </source>
</evidence>
<dbReference type="SUPFAM" id="SSF54768">
    <property type="entry name" value="dsRNA-binding domain-like"/>
    <property type="match status" value="1"/>
</dbReference>
<evidence type="ECO:0000256" key="8">
    <source>
        <dbReference type="ARBA" id="ARBA00022884"/>
    </source>
</evidence>
<keyword evidence="13" id="KW-1185">Reference proteome</keyword>
<feature type="active site" evidence="9">
    <location>
        <position position="66"/>
    </location>
</feature>
<feature type="active site" evidence="9">
    <location>
        <position position="138"/>
    </location>
</feature>
<dbReference type="CDD" id="cd10845">
    <property type="entry name" value="DSRM_RNAse_III_family"/>
    <property type="match status" value="1"/>
</dbReference>
<dbReference type="HAMAP" id="MF_00104">
    <property type="entry name" value="RNase_III"/>
    <property type="match status" value="1"/>
</dbReference>
<comment type="subcellular location">
    <subcellularLocation>
        <location evidence="9">Cytoplasm</location>
    </subcellularLocation>
</comment>
<dbReference type="PANTHER" id="PTHR11207">
    <property type="entry name" value="RIBONUCLEASE III"/>
    <property type="match status" value="1"/>
</dbReference>
<feature type="domain" description="RNase III" evidence="11">
    <location>
        <begin position="20"/>
        <end position="149"/>
    </location>
</feature>
<dbReference type="Pfam" id="PF14622">
    <property type="entry name" value="Ribonucleas_3_3"/>
    <property type="match status" value="1"/>
</dbReference>
<keyword evidence="4 9" id="KW-0819">tRNA processing</keyword>
<sequence>MRHTGREKDKKYFRVKDQKFKEFQARIGIQFQNEKLLKQAFTHSSYVNEHRRKPYEDNERLEFLGDAVLELTVSQFLYKKYPMMSEGELTKLRAAVVCEPSLVEFANQLNFGEVVLLGKGEEMTGGRTRPALLADVFEAFIGALYLDKEIETVTTFLEKVVFPKIDAGAFSHVMDFKSQLQELVQRDAAGTIEYKILSETGPAHNREFESLVSLNGEDLGTGKGRSKKEAEQHAAQMALGKLKAHMEAISKQNDIMSKE</sequence>
<keyword evidence="9" id="KW-0698">rRNA processing</keyword>
<dbReference type="NCBIfam" id="TIGR02191">
    <property type="entry name" value="RNaseIII"/>
    <property type="match status" value="1"/>
</dbReference>
<evidence type="ECO:0000256" key="1">
    <source>
        <dbReference type="ARBA" id="ARBA00000109"/>
    </source>
</evidence>
<dbReference type="InterPro" id="IPR011907">
    <property type="entry name" value="RNase_III"/>
</dbReference>
<comment type="function">
    <text evidence="9">Digests double-stranded RNA. Involved in the processing of primary rRNA transcript to yield the immediate precursors to the large and small rRNAs (23S and 16S). Processes some mRNAs, and tRNAs when they are encoded in the rRNA operon. Processes pre-crRNA and tracrRNA of type II CRISPR loci if present in the organism.</text>
</comment>
<comment type="cofactor">
    <cofactor evidence="9">
        <name>Mg(2+)</name>
        <dbReference type="ChEBI" id="CHEBI:18420"/>
    </cofactor>
</comment>
<comment type="catalytic activity">
    <reaction evidence="1 9">
        <text>Endonucleolytic cleavage to 5'-phosphomonoester.</text>
        <dbReference type="EC" id="3.1.26.3"/>
    </reaction>
</comment>
<keyword evidence="9" id="KW-0963">Cytoplasm</keyword>
<dbReference type="Proteomes" id="UP000769780">
    <property type="component" value="Unassembled WGS sequence"/>
</dbReference>
<dbReference type="Pfam" id="PF00035">
    <property type="entry name" value="dsrm"/>
    <property type="match status" value="1"/>
</dbReference>
<evidence type="ECO:0000256" key="4">
    <source>
        <dbReference type="ARBA" id="ARBA00022694"/>
    </source>
</evidence>
<dbReference type="PROSITE" id="PS00517">
    <property type="entry name" value="RNASE_3_1"/>
    <property type="match status" value="1"/>
</dbReference>
<dbReference type="SUPFAM" id="SSF69065">
    <property type="entry name" value="RNase III domain-like"/>
    <property type="match status" value="1"/>
</dbReference>
<evidence type="ECO:0000256" key="7">
    <source>
        <dbReference type="ARBA" id="ARBA00022801"/>
    </source>
</evidence>
<comment type="similarity">
    <text evidence="2">Belongs to the ribonuclease III family.</text>
</comment>
<evidence type="ECO:0000256" key="5">
    <source>
        <dbReference type="ARBA" id="ARBA00022722"/>
    </source>
</evidence>
<dbReference type="InterPro" id="IPR014720">
    <property type="entry name" value="dsRBD_dom"/>
</dbReference>
<comment type="subunit">
    <text evidence="9">Homodimer.</text>
</comment>
<feature type="binding site" evidence="9">
    <location>
        <position position="62"/>
    </location>
    <ligand>
        <name>Mg(2+)</name>
        <dbReference type="ChEBI" id="CHEBI:18420"/>
    </ligand>
</feature>
<name>A0ABS7K5T1_9BACI</name>
<accession>A0ABS7K5T1</accession>
<keyword evidence="3 9" id="KW-0507">mRNA processing</keyword>
<dbReference type="SMART" id="SM00358">
    <property type="entry name" value="DSRM"/>
    <property type="match status" value="1"/>
</dbReference>
<reference evidence="12 13" key="1">
    <citation type="submission" date="2020-07" db="EMBL/GenBank/DDBJ databases">
        <title>Fungal Genomes of the International Space Station.</title>
        <authorList>
            <person name="Seuylemezian A."/>
            <person name="Singh N.K."/>
            <person name="Wood J."/>
            <person name="Venkateswaran K."/>
        </authorList>
    </citation>
    <scope>NUCLEOTIDE SEQUENCE [LARGE SCALE GENOMIC DNA]</scope>
    <source>
        <strain evidence="12 13">PL-B2</strain>
    </source>
</reference>
<feature type="binding site" evidence="9">
    <location>
        <position position="138"/>
    </location>
    <ligand>
        <name>Mg(2+)</name>
        <dbReference type="ChEBI" id="CHEBI:18420"/>
    </ligand>
</feature>
<evidence type="ECO:0000256" key="9">
    <source>
        <dbReference type="HAMAP-Rule" id="MF_00104"/>
    </source>
</evidence>